<sequence>MKFGAVDLKNAAGCVLAHSVELANGRLRKGRVLSDADIDALQAAGASEVIVARLGADDVGEDAAAARLAAAVLGQASGITVTTPFTGRVNLIADGPGVVELDVAALEAVNAVDPMITIATVPPFHQMRPRGMIATIKIISYGVPEAALDKAVVAAGEGALRFAQPDLRTATLIITEIPGGVGDKGRKAIADRLTALNVTLADVVMVPHQPAALSNAVSQSKSDLLLILTGSATSDIDDVAPTALLEAGGTVTRFGMPVDPGNLLFLGELGSRPVIGLPGCARAPALNGADWVLSRVICGIPVTSKDIAGMGVGGLLKEIPTRPQPRRGRSTA</sequence>
<dbReference type="EMBL" id="JACIFU010000005">
    <property type="protein sequence ID" value="MBB4175706.1"/>
    <property type="molecule type" value="Genomic_DNA"/>
</dbReference>
<keyword evidence="2" id="KW-0548">Nucleotidyltransferase</keyword>
<dbReference type="GO" id="GO:0061602">
    <property type="term" value="F:molybdenum cofactor cytidylyltransferase activity"/>
    <property type="evidence" value="ECO:0007669"/>
    <property type="project" value="UniProtKB-EC"/>
</dbReference>
<comment type="caution">
    <text evidence="2">The sequence shown here is derived from an EMBL/GenBank/DDBJ whole genome shotgun (WGS) entry which is preliminary data.</text>
</comment>
<dbReference type="InterPro" id="IPR001453">
    <property type="entry name" value="MoaB/Mog_dom"/>
</dbReference>
<dbReference type="UniPathway" id="UPA00344"/>
<proteinExistence type="predicted"/>
<keyword evidence="3" id="KW-1185">Reference proteome</keyword>
<dbReference type="OrthoDB" id="9779263at2"/>
<accession>A0A7W6MAX8</accession>
<evidence type="ECO:0000259" key="1">
    <source>
        <dbReference type="Pfam" id="PF00994"/>
    </source>
</evidence>
<dbReference type="Gene3D" id="3.40.980.10">
    <property type="entry name" value="MoaB/Mog-like domain"/>
    <property type="match status" value="1"/>
</dbReference>
<dbReference type="InterPro" id="IPR036425">
    <property type="entry name" value="MoaB/Mog-like_dom_sf"/>
</dbReference>
<dbReference type="SUPFAM" id="SSF53218">
    <property type="entry name" value="Molybdenum cofactor biosynthesis proteins"/>
    <property type="match status" value="1"/>
</dbReference>
<name>A0A7W6MAX8_9RHOB</name>
<dbReference type="AlphaFoldDB" id="A0A7W6MAX8"/>
<gene>
    <name evidence="2" type="ORF">GGR93_003509</name>
</gene>
<dbReference type="RefSeq" id="WP_025054041.1">
    <property type="nucleotide sequence ID" value="NZ_JACIFU010000005.1"/>
</dbReference>
<evidence type="ECO:0000313" key="3">
    <source>
        <dbReference type="Proteomes" id="UP000565745"/>
    </source>
</evidence>
<feature type="domain" description="MoaB/Mog" evidence="1">
    <location>
        <begin position="178"/>
        <end position="283"/>
    </location>
</feature>
<organism evidence="2 3">
    <name type="scientific">Sulfitobacter noctilucicola</name>
    <dbReference type="NCBI Taxonomy" id="1342301"/>
    <lineage>
        <taxon>Bacteria</taxon>
        <taxon>Pseudomonadati</taxon>
        <taxon>Pseudomonadota</taxon>
        <taxon>Alphaproteobacteria</taxon>
        <taxon>Rhodobacterales</taxon>
        <taxon>Roseobacteraceae</taxon>
        <taxon>Sulfitobacter</taxon>
    </lineage>
</organism>
<evidence type="ECO:0000313" key="2">
    <source>
        <dbReference type="EMBL" id="MBB4175706.1"/>
    </source>
</evidence>
<dbReference type="Proteomes" id="UP000565745">
    <property type="component" value="Unassembled WGS sequence"/>
</dbReference>
<keyword evidence="2" id="KW-0808">Transferase</keyword>
<dbReference type="CDD" id="cd03522">
    <property type="entry name" value="MoeA_like"/>
    <property type="match status" value="1"/>
</dbReference>
<reference evidence="2 3" key="1">
    <citation type="submission" date="2020-08" db="EMBL/GenBank/DDBJ databases">
        <title>Genomic Encyclopedia of Type Strains, Phase IV (KMG-IV): sequencing the most valuable type-strain genomes for metagenomic binning, comparative biology and taxonomic classification.</title>
        <authorList>
            <person name="Goeker M."/>
        </authorList>
    </citation>
    <scope>NUCLEOTIDE SEQUENCE [LARGE SCALE GENOMIC DNA]</scope>
    <source>
        <strain evidence="2 3">DSM 101015</strain>
    </source>
</reference>
<protein>
    <submittedName>
        <fullName evidence="2">Molybdenum cofactor cytidylyltransferase</fullName>
        <ecNumber evidence="2">2.7.7.76</ecNumber>
    </submittedName>
</protein>
<dbReference type="Pfam" id="PF00994">
    <property type="entry name" value="MoCF_biosynth"/>
    <property type="match status" value="1"/>
</dbReference>
<dbReference type="EC" id="2.7.7.76" evidence="2"/>